<protein>
    <submittedName>
        <fullName evidence="2">Unnamed protein product</fullName>
    </submittedName>
</protein>
<gene>
    <name evidence="2" type="ORF">Aory04_000039100</name>
</gene>
<dbReference type="AlphaFoldDB" id="A0AAN4YBU4"/>
<evidence type="ECO:0000256" key="1">
    <source>
        <dbReference type="SAM" id="MobiDB-lite"/>
    </source>
</evidence>
<evidence type="ECO:0000313" key="2">
    <source>
        <dbReference type="EMBL" id="GMG22825.1"/>
    </source>
</evidence>
<dbReference type="EMBL" id="BSYA01000002">
    <property type="protein sequence ID" value="GMG22825.1"/>
    <property type="molecule type" value="Genomic_DNA"/>
</dbReference>
<comment type="caution">
    <text evidence="2">The sequence shown here is derived from an EMBL/GenBank/DDBJ whole genome shotgun (WGS) entry which is preliminary data.</text>
</comment>
<proteinExistence type="predicted"/>
<organism evidence="2 3">
    <name type="scientific">Aspergillus oryzae</name>
    <name type="common">Yellow koji mold</name>
    <dbReference type="NCBI Taxonomy" id="5062"/>
    <lineage>
        <taxon>Eukaryota</taxon>
        <taxon>Fungi</taxon>
        <taxon>Dikarya</taxon>
        <taxon>Ascomycota</taxon>
        <taxon>Pezizomycotina</taxon>
        <taxon>Eurotiomycetes</taxon>
        <taxon>Eurotiomycetidae</taxon>
        <taxon>Eurotiales</taxon>
        <taxon>Aspergillaceae</taxon>
        <taxon>Aspergillus</taxon>
        <taxon>Aspergillus subgen. Circumdati</taxon>
    </lineage>
</organism>
<accession>A0AAN4YBU4</accession>
<reference evidence="2" key="1">
    <citation type="submission" date="2023-04" db="EMBL/GenBank/DDBJ databases">
        <title>Aspergillus oryzae NBRC 4228.</title>
        <authorList>
            <person name="Ichikawa N."/>
            <person name="Sato H."/>
            <person name="Tonouchi N."/>
        </authorList>
    </citation>
    <scope>NUCLEOTIDE SEQUENCE</scope>
    <source>
        <strain evidence="2">NBRC 4228</strain>
    </source>
</reference>
<sequence length="126" mass="13411">MASGDVGVAIGTTPPKPGAHGGETAVEDGTCSDRAADTLREDELVVFFRDGHHHQPEDVEECAGYQNPAGTEIVKEYSYDGTLFGVRTVNASLLLTPELSVRTPKNIMKISNEVIHVTVLVGKSCS</sequence>
<dbReference type="Proteomes" id="UP001165205">
    <property type="component" value="Unassembled WGS sequence"/>
</dbReference>
<evidence type="ECO:0000313" key="3">
    <source>
        <dbReference type="Proteomes" id="UP001165205"/>
    </source>
</evidence>
<name>A0AAN4YBU4_ASPOZ</name>
<feature type="region of interest" description="Disordered" evidence="1">
    <location>
        <begin position="1"/>
        <end position="29"/>
    </location>
</feature>